<evidence type="ECO:0000313" key="1">
    <source>
        <dbReference type="EMBL" id="KKL78553.1"/>
    </source>
</evidence>
<dbReference type="AlphaFoldDB" id="A0A0F9EWS6"/>
<gene>
    <name evidence="1" type="ORF">LCGC14_2023720</name>
</gene>
<comment type="caution">
    <text evidence="1">The sequence shown here is derived from an EMBL/GenBank/DDBJ whole genome shotgun (WGS) entry which is preliminary data.</text>
</comment>
<reference evidence="1" key="1">
    <citation type="journal article" date="2015" name="Nature">
        <title>Complex archaea that bridge the gap between prokaryotes and eukaryotes.</title>
        <authorList>
            <person name="Spang A."/>
            <person name="Saw J.H."/>
            <person name="Jorgensen S.L."/>
            <person name="Zaremba-Niedzwiedzka K."/>
            <person name="Martijn J."/>
            <person name="Lind A.E."/>
            <person name="van Eijk R."/>
            <person name="Schleper C."/>
            <person name="Guy L."/>
            <person name="Ettema T.J."/>
        </authorList>
    </citation>
    <scope>NUCLEOTIDE SEQUENCE</scope>
</reference>
<dbReference type="EMBL" id="LAZR01023421">
    <property type="protein sequence ID" value="KKL78553.1"/>
    <property type="molecule type" value="Genomic_DNA"/>
</dbReference>
<protein>
    <submittedName>
        <fullName evidence="1">Uncharacterized protein</fullName>
    </submittedName>
</protein>
<proteinExistence type="predicted"/>
<organism evidence="1">
    <name type="scientific">marine sediment metagenome</name>
    <dbReference type="NCBI Taxonomy" id="412755"/>
    <lineage>
        <taxon>unclassified sequences</taxon>
        <taxon>metagenomes</taxon>
        <taxon>ecological metagenomes</taxon>
    </lineage>
</organism>
<sequence length="196" mass="20571">MAYPGTIQIDYGTPYETSTASQYPLGQKAEDPSGSIFRYTLMGSTVGVANKLYQGSIPVANWTTQTHTVALAVGDTEISFDDGGTAFTVNQLEGGSLLVEETDDLGHIYRVKSNVVTASTETICQLEDGVTVQKEVVVSALNVLTANLSPWAEVVITPATTPTNIVVGVPRVIIAANAFGWVQSRGLASTLAASAT</sequence>
<feature type="non-terminal residue" evidence="1">
    <location>
        <position position="196"/>
    </location>
</feature>
<accession>A0A0F9EWS6</accession>
<name>A0A0F9EWS6_9ZZZZ</name>